<reference evidence="2 3" key="1">
    <citation type="submission" date="2022-10" db="EMBL/GenBank/DDBJ databases">
        <title>Comparative genomics and taxonomic characterization of three novel marine species of genus Reichenbachiella exhibiting antioxidant and polysaccharide degradation activities.</title>
        <authorList>
            <person name="Muhammad N."/>
            <person name="Lee Y.-J."/>
            <person name="Ko J."/>
            <person name="Kim S.-G."/>
        </authorList>
    </citation>
    <scope>NUCLEOTIDE SEQUENCE [LARGE SCALE GENOMIC DNA]</scope>
    <source>
        <strain evidence="2 3">ABR2-5</strain>
    </source>
</reference>
<sequence>MVVSSSSGSHPWLTHQQVFLSLTLGIWIGWVIINGGNPLSGSFATLNAFVAVFEDAGNTRTIIFTLLIGALIALIQRSGGVAGFIEVVKSKLGRNAPEPNTKATADWYRFLPHSRASSFL</sequence>
<keyword evidence="1" id="KW-0472">Membrane</keyword>
<gene>
    <name evidence="2" type="ORF">N7U62_22775</name>
</gene>
<dbReference type="PANTHER" id="PTHR43478">
    <property type="entry name" value="NA+/H+ ANTIPORTER-RELATED"/>
    <property type="match status" value="1"/>
</dbReference>
<organism evidence="2 3">
    <name type="scientific">Reichenbachiella ulvae</name>
    <dbReference type="NCBI Taxonomy" id="2980104"/>
    <lineage>
        <taxon>Bacteria</taxon>
        <taxon>Pseudomonadati</taxon>
        <taxon>Bacteroidota</taxon>
        <taxon>Cytophagia</taxon>
        <taxon>Cytophagales</taxon>
        <taxon>Reichenbachiellaceae</taxon>
        <taxon>Reichenbachiella</taxon>
    </lineage>
</organism>
<dbReference type="EMBL" id="JAOYOD010000006">
    <property type="protein sequence ID" value="MCV9389500.1"/>
    <property type="molecule type" value="Genomic_DNA"/>
</dbReference>
<evidence type="ECO:0000256" key="1">
    <source>
        <dbReference type="SAM" id="Phobius"/>
    </source>
</evidence>
<keyword evidence="3" id="KW-1185">Reference proteome</keyword>
<dbReference type="RefSeq" id="WP_264140480.1">
    <property type="nucleotide sequence ID" value="NZ_JAOYOD010000006.1"/>
</dbReference>
<evidence type="ECO:0000313" key="2">
    <source>
        <dbReference type="EMBL" id="MCV9389500.1"/>
    </source>
</evidence>
<keyword evidence="1" id="KW-0812">Transmembrane</keyword>
<comment type="caution">
    <text evidence="2">The sequence shown here is derived from an EMBL/GenBank/DDBJ whole genome shotgun (WGS) entry which is preliminary data.</text>
</comment>
<dbReference type="Proteomes" id="UP001300692">
    <property type="component" value="Unassembled WGS sequence"/>
</dbReference>
<protein>
    <submittedName>
        <fullName evidence="2">Uncharacterized protein</fullName>
    </submittedName>
</protein>
<dbReference type="PANTHER" id="PTHR43478:SF1">
    <property type="entry name" value="NA+_H+ ANTIPORTER NHAC-LIKE C-TERMINAL DOMAIN-CONTAINING PROTEIN"/>
    <property type="match status" value="1"/>
</dbReference>
<evidence type="ECO:0000313" key="3">
    <source>
        <dbReference type="Proteomes" id="UP001300692"/>
    </source>
</evidence>
<keyword evidence="1" id="KW-1133">Transmembrane helix</keyword>
<accession>A0ABT3D0R2</accession>
<name>A0ABT3D0R2_9BACT</name>
<feature type="transmembrane region" description="Helical" evidence="1">
    <location>
        <begin position="62"/>
        <end position="85"/>
    </location>
</feature>
<proteinExistence type="predicted"/>